<dbReference type="RefSeq" id="WP_109519261.1">
    <property type="nucleotide sequence ID" value="NZ_JBHSCH010000012.1"/>
</dbReference>
<evidence type="ECO:0000313" key="2">
    <source>
        <dbReference type="EMBL" id="PWC26489.1"/>
    </source>
</evidence>
<dbReference type="AlphaFoldDB" id="A0A2U1UXV8"/>
<name>A0A2U1UXV8_9PROT</name>
<accession>A0A2U1UXV8</accession>
<evidence type="ECO:0000256" key="1">
    <source>
        <dbReference type="SAM" id="MobiDB-lite"/>
    </source>
</evidence>
<organism evidence="2 3">
    <name type="scientific">Teichococcus aestuarii</name>
    <dbReference type="NCBI Taxonomy" id="568898"/>
    <lineage>
        <taxon>Bacteria</taxon>
        <taxon>Pseudomonadati</taxon>
        <taxon>Pseudomonadota</taxon>
        <taxon>Alphaproteobacteria</taxon>
        <taxon>Acetobacterales</taxon>
        <taxon>Roseomonadaceae</taxon>
        <taxon>Roseomonas</taxon>
    </lineage>
</organism>
<feature type="compositionally biased region" description="Low complexity" evidence="1">
    <location>
        <begin position="37"/>
        <end position="46"/>
    </location>
</feature>
<dbReference type="EMBL" id="PDOA01000036">
    <property type="protein sequence ID" value="PWC26489.1"/>
    <property type="molecule type" value="Genomic_DNA"/>
</dbReference>
<proteinExistence type="predicted"/>
<reference evidence="3" key="1">
    <citation type="submission" date="2017-10" db="EMBL/GenBank/DDBJ databases">
        <authorList>
            <person name="Toshchakov S.V."/>
            <person name="Goeva M.A."/>
        </authorList>
    </citation>
    <scope>NUCLEOTIDE SEQUENCE [LARGE SCALE GENOMIC DNA]</scope>
    <source>
        <strain evidence="3">JR1/69-1-13</strain>
    </source>
</reference>
<evidence type="ECO:0000313" key="3">
    <source>
        <dbReference type="Proteomes" id="UP000245048"/>
    </source>
</evidence>
<feature type="region of interest" description="Disordered" evidence="1">
    <location>
        <begin position="27"/>
        <end position="55"/>
    </location>
</feature>
<sequence length="122" mass="13091">MISHKSDAFGERLTTAARAKEAMLERFRARPGPNDPAVAAQAAARKATSEARDARNAARKIACDAETARLKSEAAAKAEEKRALAVQQALEAEAAAKHAAELPAQQKAARDARYAARKARQR</sequence>
<feature type="region of interest" description="Disordered" evidence="1">
    <location>
        <begin position="93"/>
        <end position="122"/>
    </location>
</feature>
<dbReference type="InterPro" id="IPR045510">
    <property type="entry name" value="DUF6481"/>
</dbReference>
<dbReference type="Pfam" id="PF20089">
    <property type="entry name" value="DUF6481"/>
    <property type="match status" value="1"/>
</dbReference>
<dbReference type="Proteomes" id="UP000245048">
    <property type="component" value="Unassembled WGS sequence"/>
</dbReference>
<gene>
    <name evidence="2" type="ORF">CR165_23025</name>
</gene>
<dbReference type="OrthoDB" id="7285326at2"/>
<comment type="caution">
    <text evidence="2">The sequence shown here is derived from an EMBL/GenBank/DDBJ whole genome shotgun (WGS) entry which is preliminary data.</text>
</comment>
<protein>
    <submittedName>
        <fullName evidence="2">Uncharacterized protein</fullName>
    </submittedName>
</protein>
<keyword evidence="3" id="KW-1185">Reference proteome</keyword>